<organism evidence="1">
    <name type="scientific">Tanacetum cinerariifolium</name>
    <name type="common">Dalmatian daisy</name>
    <name type="synonym">Chrysanthemum cinerariifolium</name>
    <dbReference type="NCBI Taxonomy" id="118510"/>
    <lineage>
        <taxon>Eukaryota</taxon>
        <taxon>Viridiplantae</taxon>
        <taxon>Streptophyta</taxon>
        <taxon>Embryophyta</taxon>
        <taxon>Tracheophyta</taxon>
        <taxon>Spermatophyta</taxon>
        <taxon>Magnoliopsida</taxon>
        <taxon>eudicotyledons</taxon>
        <taxon>Gunneridae</taxon>
        <taxon>Pentapetalae</taxon>
        <taxon>asterids</taxon>
        <taxon>campanulids</taxon>
        <taxon>Asterales</taxon>
        <taxon>Asteraceae</taxon>
        <taxon>Asteroideae</taxon>
        <taxon>Anthemideae</taxon>
        <taxon>Anthemidinae</taxon>
        <taxon>Tanacetum</taxon>
    </lineage>
</organism>
<dbReference type="EMBL" id="BKCJ010007123">
    <property type="protein sequence ID" value="GEU75652.1"/>
    <property type="molecule type" value="Genomic_DNA"/>
</dbReference>
<gene>
    <name evidence="1" type="ORF">Tci_047630</name>
</gene>
<sequence length="131" mass="14671">MDAPLSLDHAFDFFADEPVPGLAEAPKNQNRWIEWDVPLGGEMDEPMENPGFDKKEELDDFIDDDEDVHVMASQAVQVVSRLEEIKARVQQVERIVDTHPSGQMAMLGQDMIVGLSQQVQTLQMALHGAEL</sequence>
<name>A0A6L2MSH4_TANCI</name>
<accession>A0A6L2MSH4</accession>
<proteinExistence type="predicted"/>
<dbReference type="AlphaFoldDB" id="A0A6L2MSH4"/>
<comment type="caution">
    <text evidence="1">The sequence shown here is derived from an EMBL/GenBank/DDBJ whole genome shotgun (WGS) entry which is preliminary data.</text>
</comment>
<reference evidence="1" key="1">
    <citation type="journal article" date="2019" name="Sci. Rep.">
        <title>Draft genome of Tanacetum cinerariifolium, the natural source of mosquito coil.</title>
        <authorList>
            <person name="Yamashiro T."/>
            <person name="Shiraishi A."/>
            <person name="Satake H."/>
            <person name="Nakayama K."/>
        </authorList>
    </citation>
    <scope>NUCLEOTIDE SEQUENCE</scope>
</reference>
<protein>
    <submittedName>
        <fullName evidence="1">Uncharacterized protein</fullName>
    </submittedName>
</protein>
<evidence type="ECO:0000313" key="1">
    <source>
        <dbReference type="EMBL" id="GEU75652.1"/>
    </source>
</evidence>